<feature type="domain" description="ABC transporter" evidence="9">
    <location>
        <begin position="2"/>
        <end position="240"/>
    </location>
</feature>
<dbReference type="CDD" id="cd03225">
    <property type="entry name" value="ABC_cobalt_CbiO_domain1"/>
    <property type="match status" value="2"/>
</dbReference>
<protein>
    <submittedName>
        <fullName evidence="10">Cobalt ABC transporter ATP-binding protein</fullName>
    </submittedName>
</protein>
<dbReference type="NCBIfam" id="NF010167">
    <property type="entry name" value="PRK13648.1"/>
    <property type="match status" value="2"/>
</dbReference>
<evidence type="ECO:0000256" key="1">
    <source>
        <dbReference type="ARBA" id="ARBA00004202"/>
    </source>
</evidence>
<comment type="similarity">
    <text evidence="2">Belongs to the ABC transporter superfamily.</text>
</comment>
<dbReference type="InterPro" id="IPR050095">
    <property type="entry name" value="ECF_ABC_transporter_ATP-bd"/>
</dbReference>
<dbReference type="InterPro" id="IPR003439">
    <property type="entry name" value="ABC_transporter-like_ATP-bd"/>
</dbReference>
<organism evidence="10">
    <name type="scientific">Halalkalibacterium halodurans</name>
    <name type="common">Bacillus halodurans</name>
    <dbReference type="NCBI Taxonomy" id="86665"/>
    <lineage>
        <taxon>Bacteria</taxon>
        <taxon>Bacillati</taxon>
        <taxon>Bacillota</taxon>
        <taxon>Bacilli</taxon>
        <taxon>Bacillales</taxon>
        <taxon>Bacillaceae</taxon>
        <taxon>Halalkalibacterium (ex Joshi et al. 2022)</taxon>
    </lineage>
</organism>
<evidence type="ECO:0000256" key="3">
    <source>
        <dbReference type="ARBA" id="ARBA00022448"/>
    </source>
</evidence>
<gene>
    <name evidence="10" type="ORF">AMD02_15250</name>
</gene>
<name>A0A0M0KNV0_ALKHA</name>
<dbReference type="PANTHER" id="PTHR43553">
    <property type="entry name" value="HEAVY METAL TRANSPORTER"/>
    <property type="match status" value="1"/>
</dbReference>
<comment type="subcellular location">
    <subcellularLocation>
        <location evidence="1">Cell membrane</location>
        <topology evidence="1">Peripheral membrane protein</topology>
    </subcellularLocation>
</comment>
<evidence type="ECO:0000256" key="8">
    <source>
        <dbReference type="ARBA" id="ARBA00023136"/>
    </source>
</evidence>
<dbReference type="InterPro" id="IPR003593">
    <property type="entry name" value="AAA+_ATPase"/>
</dbReference>
<keyword evidence="8" id="KW-0472">Membrane</keyword>
<sequence>MIAIKDVTFTYPGENKPVLNNVSLAVERGSFVAILGSNGSGKSTLCKLMNGLIPHYYVGDFEGTVTVNGIQTTTGKVATLSRHVGYVYQDFENQLVRPTVLDDASFPALNYGFEDYIDRGRKALDLAGLHVDPNEFIWQLSGGQKHLLALASVLSLDPDIIIVDEPIAQLDPEHAREFYRLLHSLNKDHEKTIIVIEHHTEFIADYCDQVVLMDGGQVLWKKQTDEALQEVDELLTRHIYPPQVTEAAYKLGHYEKKWRWPITLDEAASFFSDEKLRKHRSCSNIEDAPKEELLISFNDVSFSYKTLTRQRKQVLQNLSLSIYKGENIALVGNNGAGKSSLLRLITGLSKPDSGSVQVLHHDTKKIAPEQLADVVAYIYQNPEDMFIEDSIKKDISFFLKARKREAWEGKVGQLLADFSLTELANRDGRLLSGGQQRRASLAIGVAMEPSIMLLDEPTANLDIATKKDILNVLHQVKGQVDTAIIATHDMQLVAEWATRIIVLHEGTVLHDGTRESVFTDEYLLNRAGLQQPQILQLSQRLGMPPTYSVNEFVTYRQRKEKILAHGIFP</sequence>
<evidence type="ECO:0000313" key="10">
    <source>
        <dbReference type="EMBL" id="KOO40302.1"/>
    </source>
</evidence>
<dbReference type="Pfam" id="PF00005">
    <property type="entry name" value="ABC_tran"/>
    <property type="match status" value="2"/>
</dbReference>
<dbReference type="SMART" id="SM00382">
    <property type="entry name" value="AAA"/>
    <property type="match status" value="2"/>
</dbReference>
<evidence type="ECO:0000259" key="9">
    <source>
        <dbReference type="PROSITE" id="PS50893"/>
    </source>
</evidence>
<dbReference type="GO" id="GO:0016887">
    <property type="term" value="F:ATP hydrolysis activity"/>
    <property type="evidence" value="ECO:0007669"/>
    <property type="project" value="InterPro"/>
</dbReference>
<dbReference type="AlphaFoldDB" id="A0A0M0KNV0"/>
<feature type="domain" description="ABC transporter" evidence="9">
    <location>
        <begin position="295"/>
        <end position="530"/>
    </location>
</feature>
<dbReference type="PROSITE" id="PS50893">
    <property type="entry name" value="ABC_TRANSPORTER_2"/>
    <property type="match status" value="2"/>
</dbReference>
<keyword evidence="4" id="KW-1003">Cell membrane</keyword>
<dbReference type="InterPro" id="IPR017871">
    <property type="entry name" value="ABC_transporter-like_CS"/>
</dbReference>
<dbReference type="GO" id="GO:0043190">
    <property type="term" value="C:ATP-binding cassette (ABC) transporter complex"/>
    <property type="evidence" value="ECO:0007669"/>
    <property type="project" value="TreeGrafter"/>
</dbReference>
<keyword evidence="3" id="KW-0813">Transport</keyword>
<dbReference type="EMBL" id="LILD01000001">
    <property type="protein sequence ID" value="KOO40302.1"/>
    <property type="molecule type" value="Genomic_DNA"/>
</dbReference>
<proteinExistence type="inferred from homology"/>
<keyword evidence="7" id="KW-1278">Translocase</keyword>
<keyword evidence="5" id="KW-0547">Nucleotide-binding</keyword>
<dbReference type="SUPFAM" id="SSF52540">
    <property type="entry name" value="P-loop containing nucleoside triphosphate hydrolases"/>
    <property type="match status" value="2"/>
</dbReference>
<evidence type="ECO:0000256" key="5">
    <source>
        <dbReference type="ARBA" id="ARBA00022741"/>
    </source>
</evidence>
<evidence type="ECO:0000256" key="2">
    <source>
        <dbReference type="ARBA" id="ARBA00005417"/>
    </source>
</evidence>
<keyword evidence="6 10" id="KW-0067">ATP-binding</keyword>
<dbReference type="InterPro" id="IPR027417">
    <property type="entry name" value="P-loop_NTPase"/>
</dbReference>
<reference evidence="10" key="1">
    <citation type="submission" date="2015-08" db="EMBL/GenBank/DDBJ databases">
        <title>Complete DNA Sequence of Pseudomonas syringae pv. actinidiae, the Causal Agent of Kiwifruit Canker Disease.</title>
        <authorList>
            <person name="Rikkerink E.H.A."/>
            <person name="Fineran P.C."/>
        </authorList>
    </citation>
    <scope>NUCLEOTIDE SEQUENCE</scope>
    <source>
        <strain evidence="10">DSM 13666</strain>
    </source>
</reference>
<dbReference type="GO" id="GO:0005524">
    <property type="term" value="F:ATP binding"/>
    <property type="evidence" value="ECO:0007669"/>
    <property type="project" value="UniProtKB-KW"/>
</dbReference>
<comment type="caution">
    <text evidence="10">The sequence shown here is derived from an EMBL/GenBank/DDBJ whole genome shotgun (WGS) entry which is preliminary data.</text>
</comment>
<dbReference type="PATRIC" id="fig|136160.3.peg.3531"/>
<evidence type="ECO:0000256" key="4">
    <source>
        <dbReference type="ARBA" id="ARBA00022475"/>
    </source>
</evidence>
<dbReference type="Gene3D" id="3.40.50.300">
    <property type="entry name" value="P-loop containing nucleotide triphosphate hydrolases"/>
    <property type="match status" value="2"/>
</dbReference>
<dbReference type="GO" id="GO:0042626">
    <property type="term" value="F:ATPase-coupled transmembrane transporter activity"/>
    <property type="evidence" value="ECO:0007669"/>
    <property type="project" value="TreeGrafter"/>
</dbReference>
<accession>A0A0M0KNV0</accession>
<evidence type="ECO:0000256" key="7">
    <source>
        <dbReference type="ARBA" id="ARBA00022967"/>
    </source>
</evidence>
<dbReference type="PROSITE" id="PS00211">
    <property type="entry name" value="ABC_TRANSPORTER_1"/>
    <property type="match status" value="1"/>
</dbReference>
<dbReference type="InterPro" id="IPR015856">
    <property type="entry name" value="ABC_transpr_CbiO/EcfA_su"/>
</dbReference>
<evidence type="ECO:0000256" key="6">
    <source>
        <dbReference type="ARBA" id="ARBA00022840"/>
    </source>
</evidence>